<dbReference type="KEGG" id="nag:AArcMg_1502"/>
<sequence>MKQKRITLRTDQAEFLSDHDHLSLAPMVRSALDDAMDDNDGEFPTGRRQGAETSKTVILLEESHHEFLAETEMNFSAFVGQVVDQRMEIERQLDQIDE</sequence>
<evidence type="ECO:0000313" key="2">
    <source>
        <dbReference type="Proteomes" id="UP000258613"/>
    </source>
</evidence>
<reference evidence="2" key="1">
    <citation type="submission" date="2018-02" db="EMBL/GenBank/DDBJ databases">
        <title>Phenotypic and genomic properties of facultatively anaerobic sulfur-reducing natronoarchaea from hypersaline soda lakes.</title>
        <authorList>
            <person name="Sorokin D.Y."/>
            <person name="Kublanov I.V."/>
            <person name="Roman P."/>
            <person name="Sinninghe Damste J.S."/>
            <person name="Golyshin P.N."/>
            <person name="Rojo D."/>
            <person name="Ciordia S."/>
            <person name="Mena M.D.C."/>
            <person name="Ferrer M."/>
            <person name="Messina E."/>
            <person name="Smedile F."/>
            <person name="La Spada G."/>
            <person name="La Cono V."/>
            <person name="Yakimov M.M."/>
        </authorList>
    </citation>
    <scope>NUCLEOTIDE SEQUENCE [LARGE SCALE GENOMIC DNA]</scope>
    <source>
        <strain evidence="2">AArc-Mg</strain>
    </source>
</reference>
<dbReference type="GeneID" id="37641989"/>
<keyword evidence="2" id="KW-1185">Reference proteome</keyword>
<proteinExistence type="predicted"/>
<dbReference type="RefSeq" id="WP_117368214.1">
    <property type="nucleotide sequence ID" value="NZ_CP027033.1"/>
</dbReference>
<evidence type="ECO:0000313" key="1">
    <source>
        <dbReference type="EMBL" id="AXR81515.1"/>
    </source>
</evidence>
<accession>A0A346PPS0</accession>
<dbReference type="AlphaFoldDB" id="A0A346PPS0"/>
<dbReference type="Proteomes" id="UP000258613">
    <property type="component" value="Chromosome"/>
</dbReference>
<dbReference type="EMBL" id="CP027033">
    <property type="protein sequence ID" value="AXR81515.1"/>
    <property type="molecule type" value="Genomic_DNA"/>
</dbReference>
<gene>
    <name evidence="1" type="ORF">AArcMg_1502</name>
</gene>
<name>A0A346PPS0_9EURY</name>
<dbReference type="OrthoDB" id="382270at2157"/>
<protein>
    <submittedName>
        <fullName evidence="1">Uncharacterized protein</fullName>
    </submittedName>
</protein>
<organism evidence="1 2">
    <name type="scientific">Natrarchaeobaculum sulfurireducens</name>
    <dbReference type="NCBI Taxonomy" id="2044521"/>
    <lineage>
        <taxon>Archaea</taxon>
        <taxon>Methanobacteriati</taxon>
        <taxon>Methanobacteriota</taxon>
        <taxon>Stenosarchaea group</taxon>
        <taxon>Halobacteria</taxon>
        <taxon>Halobacteriales</taxon>
        <taxon>Natrialbaceae</taxon>
        <taxon>Natrarchaeobaculum</taxon>
    </lineage>
</organism>